<name>A0AC61RB74_9BACT</name>
<accession>A0AC61RB74</accession>
<evidence type="ECO:0000313" key="2">
    <source>
        <dbReference type="Proteomes" id="UP000306319"/>
    </source>
</evidence>
<gene>
    <name evidence="1" type="ORF">E5331_18890</name>
</gene>
<dbReference type="Proteomes" id="UP000306319">
    <property type="component" value="Unassembled WGS sequence"/>
</dbReference>
<reference evidence="1" key="1">
    <citation type="submission" date="2019-04" db="EMBL/GenBank/DDBJ databases">
        <title>Microbes associate with the intestines of laboratory mice.</title>
        <authorList>
            <person name="Navarre W."/>
            <person name="Wong E."/>
            <person name="Huang K."/>
            <person name="Tropini C."/>
            <person name="Ng K."/>
            <person name="Yu B."/>
        </authorList>
    </citation>
    <scope>NUCLEOTIDE SEQUENCE</scope>
    <source>
        <strain evidence="1">NM04_E33</strain>
    </source>
</reference>
<proteinExistence type="predicted"/>
<comment type="caution">
    <text evidence="1">The sequence shown here is derived from an EMBL/GenBank/DDBJ whole genome shotgun (WGS) entry which is preliminary data.</text>
</comment>
<protein>
    <submittedName>
        <fullName evidence="1">TolC family protein</fullName>
    </submittedName>
</protein>
<sequence>MNLFVKAILPVSLLTVATTANAEAWSLDSCISYAISHNISVRQQKLRITEGELAIKEAQDRYLPSVDASVSESFSFGRGLTASNTYADRNTTNTQWGVSLSLPLFQGTAAYRRVKITEMSLNQYITENEATKDNITLNVISQYLQVLYCKEVAKSARSQAEYSAFEVERQKALIAAGKVAEATLYDLESVAAQDKLQVVAADNDTQVALVNLANLLQLPSYEGLDVVPLDDMDPVIPGPDVVYASAMGINNSLIGARQAVKVANENISLAKTGYIPTLSFSAGIGSSFYTVSGMKSESFGAQMKHNYSTYLGLSLRIPIFDAFNTRNSIRRAKLQKLSAELTLEQRESDLYKEIQLAYYQATGARERYLTSTETLEKTTLSFESTRERFNLGRATQADYEQAKNNLFKTDISRIQSHYEYLLRTRILRFYQQGALRK</sequence>
<dbReference type="EMBL" id="SRYB01000045">
    <property type="protein sequence ID" value="TGY76078.1"/>
    <property type="molecule type" value="Genomic_DNA"/>
</dbReference>
<keyword evidence="2" id="KW-1185">Reference proteome</keyword>
<organism evidence="1 2">
    <name type="scientific">Lepagella muris</name>
    <dbReference type="NCBI Taxonomy" id="3032870"/>
    <lineage>
        <taxon>Bacteria</taxon>
        <taxon>Pseudomonadati</taxon>
        <taxon>Bacteroidota</taxon>
        <taxon>Bacteroidia</taxon>
        <taxon>Bacteroidales</taxon>
        <taxon>Muribaculaceae</taxon>
        <taxon>Lepagella</taxon>
    </lineage>
</organism>
<evidence type="ECO:0000313" key="1">
    <source>
        <dbReference type="EMBL" id="TGY76078.1"/>
    </source>
</evidence>